<gene>
    <name evidence="3" type="ORF">LTRI10_LOCUS28517</name>
</gene>
<accession>A0AAV2EP28</accession>
<dbReference type="AlphaFoldDB" id="A0AAV2EP28"/>
<evidence type="ECO:0000256" key="1">
    <source>
        <dbReference type="ARBA" id="ARBA00022729"/>
    </source>
</evidence>
<feature type="signal peptide" evidence="2">
    <location>
        <begin position="1"/>
        <end position="26"/>
    </location>
</feature>
<dbReference type="EMBL" id="OZ034818">
    <property type="protein sequence ID" value="CAL1387539.1"/>
    <property type="molecule type" value="Genomic_DNA"/>
</dbReference>
<evidence type="ECO:0000313" key="3">
    <source>
        <dbReference type="EMBL" id="CAL1387539.1"/>
    </source>
</evidence>
<dbReference type="Pfam" id="PF01190">
    <property type="entry name" value="Pollen_Ole_e_1"/>
    <property type="match status" value="1"/>
</dbReference>
<keyword evidence="4" id="KW-1185">Reference proteome</keyword>
<evidence type="ECO:0000256" key="2">
    <source>
        <dbReference type="SAM" id="SignalP"/>
    </source>
</evidence>
<reference evidence="3 4" key="1">
    <citation type="submission" date="2024-04" db="EMBL/GenBank/DDBJ databases">
        <authorList>
            <person name="Fracassetti M."/>
        </authorList>
    </citation>
    <scope>NUCLEOTIDE SEQUENCE [LARGE SCALE GENOMIC DNA]</scope>
</reference>
<dbReference type="PANTHER" id="PTHR33470:SF40">
    <property type="entry name" value="PROTEIN SEED AND ROOT HAIR PROTECTIVE PROTEIN"/>
    <property type="match status" value="1"/>
</dbReference>
<dbReference type="PANTHER" id="PTHR33470">
    <property type="entry name" value="OS01G0164075 PROTEIN"/>
    <property type="match status" value="1"/>
</dbReference>
<name>A0AAV2EP28_9ROSI</name>
<evidence type="ECO:0000313" key="4">
    <source>
        <dbReference type="Proteomes" id="UP001497516"/>
    </source>
</evidence>
<dbReference type="Proteomes" id="UP001497516">
    <property type="component" value="Chromosome 5"/>
</dbReference>
<organism evidence="3 4">
    <name type="scientific">Linum trigynum</name>
    <dbReference type="NCBI Taxonomy" id="586398"/>
    <lineage>
        <taxon>Eukaryota</taxon>
        <taxon>Viridiplantae</taxon>
        <taxon>Streptophyta</taxon>
        <taxon>Embryophyta</taxon>
        <taxon>Tracheophyta</taxon>
        <taxon>Spermatophyta</taxon>
        <taxon>Magnoliopsida</taxon>
        <taxon>eudicotyledons</taxon>
        <taxon>Gunneridae</taxon>
        <taxon>Pentapetalae</taxon>
        <taxon>rosids</taxon>
        <taxon>fabids</taxon>
        <taxon>Malpighiales</taxon>
        <taxon>Linaceae</taxon>
        <taxon>Linum</taxon>
    </lineage>
</organism>
<dbReference type="GO" id="GO:0071944">
    <property type="term" value="C:cell periphery"/>
    <property type="evidence" value="ECO:0007669"/>
    <property type="project" value="TreeGrafter"/>
</dbReference>
<sequence length="258" mass="28355">MAAAIHFSKGSFALALALLLVAIASAENYNPTASTSVIKPDHDHEPAYHNSYVSTTDSEKLDSKMHRYEQEEVERMSGSGNVYDTKSQTSDIKALAPEAEKPEVRFGKKSTYDGAFGSKPEDVFANGVEGVVACKSGSDYYPLHGAVVRITCSGVEEESRCSTDARGYFFERLPYYGKLKPELCRAFLEKSPSEKCSVPTDVNKGINGAKLSSYRILHDKRVKLYPLGPFFYSSSPSYGQQQQLSARQQQVSKSPAGY</sequence>
<proteinExistence type="predicted"/>
<dbReference type="GO" id="GO:0009723">
    <property type="term" value="P:response to ethylene"/>
    <property type="evidence" value="ECO:0007669"/>
    <property type="project" value="TreeGrafter"/>
</dbReference>
<keyword evidence="1 2" id="KW-0732">Signal</keyword>
<feature type="chain" id="PRO_5043898177" evidence="2">
    <location>
        <begin position="27"/>
        <end position="258"/>
    </location>
</feature>
<protein>
    <submittedName>
        <fullName evidence="3">Uncharacterized protein</fullName>
    </submittedName>
</protein>